<dbReference type="AlphaFoldDB" id="A0A1D1V143"/>
<proteinExistence type="predicted"/>
<keyword evidence="2" id="KW-1185">Reference proteome</keyword>
<accession>A0A1D1V143</accession>
<comment type="caution">
    <text evidence="1">The sequence shown here is derived from an EMBL/GenBank/DDBJ whole genome shotgun (WGS) entry which is preliminary data.</text>
</comment>
<sequence>MPILILNLSNGRRRVRVPHTLTVTSVREVQKTSQYVASETIYVAGLTVGVDKTDSHQVNAAWVN</sequence>
<evidence type="ECO:0000313" key="1">
    <source>
        <dbReference type="EMBL" id="GAU92158.1"/>
    </source>
</evidence>
<organism evidence="1 2">
    <name type="scientific">Ramazzottius varieornatus</name>
    <name type="common">Water bear</name>
    <name type="synonym">Tardigrade</name>
    <dbReference type="NCBI Taxonomy" id="947166"/>
    <lineage>
        <taxon>Eukaryota</taxon>
        <taxon>Metazoa</taxon>
        <taxon>Ecdysozoa</taxon>
        <taxon>Tardigrada</taxon>
        <taxon>Eutardigrada</taxon>
        <taxon>Parachela</taxon>
        <taxon>Hypsibioidea</taxon>
        <taxon>Ramazzottiidae</taxon>
        <taxon>Ramazzottius</taxon>
    </lineage>
</organism>
<dbReference type="Proteomes" id="UP000186922">
    <property type="component" value="Unassembled WGS sequence"/>
</dbReference>
<name>A0A1D1V143_RAMVA</name>
<dbReference type="EMBL" id="BDGG01000002">
    <property type="protein sequence ID" value="GAU92158.1"/>
    <property type="molecule type" value="Genomic_DNA"/>
</dbReference>
<reference evidence="1 2" key="1">
    <citation type="journal article" date="2016" name="Nat. Commun.">
        <title>Extremotolerant tardigrade genome and improved radiotolerance of human cultured cells by tardigrade-unique protein.</title>
        <authorList>
            <person name="Hashimoto T."/>
            <person name="Horikawa D.D."/>
            <person name="Saito Y."/>
            <person name="Kuwahara H."/>
            <person name="Kozuka-Hata H."/>
            <person name="Shin-I T."/>
            <person name="Minakuchi Y."/>
            <person name="Ohishi K."/>
            <person name="Motoyama A."/>
            <person name="Aizu T."/>
            <person name="Enomoto A."/>
            <person name="Kondo K."/>
            <person name="Tanaka S."/>
            <person name="Hara Y."/>
            <person name="Koshikawa S."/>
            <person name="Sagara H."/>
            <person name="Miura T."/>
            <person name="Yokobori S."/>
            <person name="Miyagawa K."/>
            <person name="Suzuki Y."/>
            <person name="Kubo T."/>
            <person name="Oyama M."/>
            <person name="Kohara Y."/>
            <person name="Fujiyama A."/>
            <person name="Arakawa K."/>
            <person name="Katayama T."/>
            <person name="Toyoda A."/>
            <person name="Kunieda T."/>
        </authorList>
    </citation>
    <scope>NUCLEOTIDE SEQUENCE [LARGE SCALE GENOMIC DNA]</scope>
    <source>
        <strain evidence="1 2">YOKOZUNA-1</strain>
    </source>
</reference>
<evidence type="ECO:0000313" key="2">
    <source>
        <dbReference type="Proteomes" id="UP000186922"/>
    </source>
</evidence>
<protein>
    <submittedName>
        <fullName evidence="1">Uncharacterized protein</fullName>
    </submittedName>
</protein>
<gene>
    <name evidence="1" type="primary">RvY_04275-1</name>
    <name evidence="1" type="synonym">RvY_04275.1</name>
    <name evidence="1" type="ORF">RvY_04275</name>
</gene>